<comment type="caution">
    <text evidence="6">The sequence shown here is derived from an EMBL/GenBank/DDBJ whole genome shotgun (WGS) entry which is preliminary data.</text>
</comment>
<feature type="region of interest" description="Disordered" evidence="4">
    <location>
        <begin position="454"/>
        <end position="482"/>
    </location>
</feature>
<dbReference type="PROSITE" id="PS51720">
    <property type="entry name" value="G_AIG1"/>
    <property type="match status" value="1"/>
</dbReference>
<dbReference type="GO" id="GO:0003924">
    <property type="term" value="F:GTPase activity"/>
    <property type="evidence" value="ECO:0000318"/>
    <property type="project" value="GO_Central"/>
</dbReference>
<evidence type="ECO:0000256" key="2">
    <source>
        <dbReference type="ARBA" id="ARBA00022741"/>
    </source>
</evidence>
<dbReference type="STRING" id="4072.A0A2G2ZB39"/>
<comment type="similarity">
    <text evidence="1">Belongs to the TRAFAC class TrmE-Era-EngA-EngB-Septin-like GTPase superfamily. AIG1/Toc34/Toc159-like paraseptin GTPase family. IAN subfamily.</text>
</comment>
<reference evidence="6 7" key="1">
    <citation type="journal article" date="2014" name="Nat. Genet.">
        <title>Genome sequence of the hot pepper provides insights into the evolution of pungency in Capsicum species.</title>
        <authorList>
            <person name="Kim S."/>
            <person name="Park M."/>
            <person name="Yeom S.I."/>
            <person name="Kim Y.M."/>
            <person name="Lee J.M."/>
            <person name="Lee H.A."/>
            <person name="Seo E."/>
            <person name="Choi J."/>
            <person name="Cheong K."/>
            <person name="Kim K.T."/>
            <person name="Jung K."/>
            <person name="Lee G.W."/>
            <person name="Oh S.K."/>
            <person name="Bae C."/>
            <person name="Kim S.B."/>
            <person name="Lee H.Y."/>
            <person name="Kim S.Y."/>
            <person name="Kim M.S."/>
            <person name="Kang B.C."/>
            <person name="Jo Y.D."/>
            <person name="Yang H.B."/>
            <person name="Jeong H.J."/>
            <person name="Kang W.H."/>
            <person name="Kwon J.K."/>
            <person name="Shin C."/>
            <person name="Lim J.Y."/>
            <person name="Park J.H."/>
            <person name="Huh J.H."/>
            <person name="Kim J.S."/>
            <person name="Kim B.D."/>
            <person name="Cohen O."/>
            <person name="Paran I."/>
            <person name="Suh M.C."/>
            <person name="Lee S.B."/>
            <person name="Kim Y.K."/>
            <person name="Shin Y."/>
            <person name="Noh S.J."/>
            <person name="Park J."/>
            <person name="Seo Y.S."/>
            <person name="Kwon S.Y."/>
            <person name="Kim H.A."/>
            <person name="Park J.M."/>
            <person name="Kim H.J."/>
            <person name="Choi S.B."/>
            <person name="Bosland P.W."/>
            <person name="Reeves G."/>
            <person name="Jo S.H."/>
            <person name="Lee B.W."/>
            <person name="Cho H.T."/>
            <person name="Choi H.S."/>
            <person name="Lee M.S."/>
            <person name="Yu Y."/>
            <person name="Do Choi Y."/>
            <person name="Park B.S."/>
            <person name="van Deynze A."/>
            <person name="Ashrafi H."/>
            <person name="Hill T."/>
            <person name="Kim W.T."/>
            <person name="Pai H.S."/>
            <person name="Ahn H.K."/>
            <person name="Yeam I."/>
            <person name="Giovannoni J.J."/>
            <person name="Rose J.K."/>
            <person name="Sorensen I."/>
            <person name="Lee S.J."/>
            <person name="Kim R.W."/>
            <person name="Choi I.Y."/>
            <person name="Choi B.S."/>
            <person name="Lim J.S."/>
            <person name="Lee Y.H."/>
            <person name="Choi D."/>
        </authorList>
    </citation>
    <scope>NUCLEOTIDE SEQUENCE [LARGE SCALE GENOMIC DNA]</scope>
    <source>
        <strain evidence="7">cv. CM334</strain>
    </source>
</reference>
<dbReference type="Pfam" id="PF04548">
    <property type="entry name" value="AIG1"/>
    <property type="match status" value="2"/>
</dbReference>
<evidence type="ECO:0000256" key="3">
    <source>
        <dbReference type="ARBA" id="ARBA00023134"/>
    </source>
</evidence>
<reference evidence="6 7" key="2">
    <citation type="journal article" date="2017" name="Genome Biol.">
        <title>New reference genome sequences of hot pepper reveal the massive evolution of plant disease-resistance genes by retroduplication.</title>
        <authorList>
            <person name="Kim S."/>
            <person name="Park J."/>
            <person name="Yeom S.I."/>
            <person name="Kim Y.M."/>
            <person name="Seo E."/>
            <person name="Kim K.T."/>
            <person name="Kim M.S."/>
            <person name="Lee J.M."/>
            <person name="Cheong K."/>
            <person name="Shin H.S."/>
            <person name="Kim S.B."/>
            <person name="Han K."/>
            <person name="Lee J."/>
            <person name="Park M."/>
            <person name="Lee H.A."/>
            <person name="Lee H.Y."/>
            <person name="Lee Y."/>
            <person name="Oh S."/>
            <person name="Lee J.H."/>
            <person name="Choi E."/>
            <person name="Choi E."/>
            <person name="Lee S.E."/>
            <person name="Jeon J."/>
            <person name="Kim H."/>
            <person name="Choi G."/>
            <person name="Song H."/>
            <person name="Lee J."/>
            <person name="Lee S.C."/>
            <person name="Kwon J.K."/>
            <person name="Lee H.Y."/>
            <person name="Koo N."/>
            <person name="Hong Y."/>
            <person name="Kim R.W."/>
            <person name="Kang W.H."/>
            <person name="Huh J.H."/>
            <person name="Kang B.C."/>
            <person name="Yang T.J."/>
            <person name="Lee Y.H."/>
            <person name="Bennetzen J.L."/>
            <person name="Choi D."/>
        </authorList>
    </citation>
    <scope>NUCLEOTIDE SEQUENCE [LARGE SCALE GENOMIC DNA]</scope>
    <source>
        <strain evidence="7">cv. CM334</strain>
    </source>
</reference>
<dbReference type="PANTHER" id="PTHR10903:SF119">
    <property type="entry name" value="AIG1-TYPE G DOMAIN-CONTAINING PROTEIN"/>
    <property type="match status" value="1"/>
</dbReference>
<evidence type="ECO:0000313" key="6">
    <source>
        <dbReference type="EMBL" id="PHT79189.1"/>
    </source>
</evidence>
<keyword evidence="3" id="KW-0342">GTP-binding</keyword>
<keyword evidence="2" id="KW-0547">Nucleotide-binding</keyword>
<evidence type="ECO:0000256" key="4">
    <source>
        <dbReference type="SAM" id="MobiDB-lite"/>
    </source>
</evidence>
<keyword evidence="7" id="KW-1185">Reference proteome</keyword>
<dbReference type="InterPro" id="IPR006703">
    <property type="entry name" value="G_AIG1"/>
</dbReference>
<proteinExistence type="inferred from homology"/>
<dbReference type="CDD" id="cd01852">
    <property type="entry name" value="AIG1"/>
    <property type="match status" value="1"/>
</dbReference>
<dbReference type="GO" id="GO:0005525">
    <property type="term" value="F:GTP binding"/>
    <property type="evidence" value="ECO:0007669"/>
    <property type="project" value="UniProtKB-KW"/>
</dbReference>
<dbReference type="Proteomes" id="UP000222542">
    <property type="component" value="Unassembled WGS sequence"/>
</dbReference>
<dbReference type="InterPro" id="IPR045058">
    <property type="entry name" value="GIMA/IAN/Toc"/>
</dbReference>
<dbReference type="InterPro" id="IPR027417">
    <property type="entry name" value="P-loop_NTPase"/>
</dbReference>
<protein>
    <recommendedName>
        <fullName evidence="5">AIG1-type G domain-containing protein</fullName>
    </recommendedName>
</protein>
<dbReference type="AlphaFoldDB" id="A0A2G2ZB39"/>
<dbReference type="SUPFAM" id="SSF52540">
    <property type="entry name" value="P-loop containing nucleoside triphosphate hydrolases"/>
    <property type="match status" value="2"/>
</dbReference>
<gene>
    <name evidence="6" type="ORF">T459_17241</name>
</gene>
<organism evidence="6 7">
    <name type="scientific">Capsicum annuum</name>
    <name type="common">Capsicum pepper</name>
    <dbReference type="NCBI Taxonomy" id="4072"/>
    <lineage>
        <taxon>Eukaryota</taxon>
        <taxon>Viridiplantae</taxon>
        <taxon>Streptophyta</taxon>
        <taxon>Embryophyta</taxon>
        <taxon>Tracheophyta</taxon>
        <taxon>Spermatophyta</taxon>
        <taxon>Magnoliopsida</taxon>
        <taxon>eudicotyledons</taxon>
        <taxon>Gunneridae</taxon>
        <taxon>Pentapetalae</taxon>
        <taxon>asterids</taxon>
        <taxon>lamiids</taxon>
        <taxon>Solanales</taxon>
        <taxon>Solanaceae</taxon>
        <taxon>Solanoideae</taxon>
        <taxon>Capsiceae</taxon>
        <taxon>Capsicum</taxon>
    </lineage>
</organism>
<evidence type="ECO:0000259" key="5">
    <source>
        <dbReference type="PROSITE" id="PS51720"/>
    </source>
</evidence>
<dbReference type="FunFam" id="3.40.50.300:FF:000840">
    <property type="entry name" value="Immune-associated nucleotide-binding protein 9"/>
    <property type="match status" value="1"/>
</dbReference>
<dbReference type="PANTHER" id="PTHR10903">
    <property type="entry name" value="GTPASE, IMAP FAMILY MEMBER-RELATED"/>
    <property type="match status" value="1"/>
</dbReference>
<dbReference type="OMA" id="HGCLMEI"/>
<dbReference type="Gene3D" id="3.40.50.300">
    <property type="entry name" value="P-loop containing nucleotide triphosphate hydrolases"/>
    <property type="match status" value="3"/>
</dbReference>
<dbReference type="EMBL" id="AYRZ02000006">
    <property type="protein sequence ID" value="PHT79189.1"/>
    <property type="molecule type" value="Genomic_DNA"/>
</dbReference>
<dbReference type="Gramene" id="PHT79189">
    <property type="protein sequence ID" value="PHT79189"/>
    <property type="gene ID" value="T459_17241"/>
</dbReference>
<evidence type="ECO:0000256" key="1">
    <source>
        <dbReference type="ARBA" id="ARBA00008535"/>
    </source>
</evidence>
<sequence>MSGNAMSSYQEITEDGGTRTLLLVGRVGDGKSATGNSILGTKAFKSMHCSSGVTTACELHSTQLDGKILNVIDTPGLFDISRDPGFVIKELVRCFDLAKDGIHAVLLVLSVRTRFSREEQASVQCFLDLFESNLSDYMIVVFTGGDELEENDEILFQYLDCCPEPLKDVLKQCGNRQVLFDDKTLDPSKKAEQLRNLLIQVNLVMDLNGGKSYTAYLFKELKKLREMKHLEAEMAKECAARLEAEQNAEAALMNWENIKRLMSTRLDDGQTIDVIDTPGLVDFSGEPEDIGKEIVRCMELAKAGIHAVLLIGDYMVIVFTGGDELEDSDQSLDEYLGNDCPEPLKETIKLCDNRVVLFDNKTKDKQKKLDQLNEFRSLVSLVLEKNNGIPYTNALSKNYRYELKANSSLIGDSKPVVDESNEPIRKSYEEHLVRLTENVLEQWAIERAERISAEHKAKETRAKSEDAMRELRDHLERAERKF</sequence>
<name>A0A2G2ZB39_CAPAN</name>
<feature type="domain" description="AIG1-type G" evidence="5">
    <location>
        <begin position="16"/>
        <end position="222"/>
    </location>
</feature>
<evidence type="ECO:0000313" key="7">
    <source>
        <dbReference type="Proteomes" id="UP000222542"/>
    </source>
</evidence>
<accession>A0A2G2ZB39</accession>